<organism evidence="3 4">
    <name type="scientific">Fasciola gigantica</name>
    <name type="common">Giant liver fluke</name>
    <dbReference type="NCBI Taxonomy" id="46835"/>
    <lineage>
        <taxon>Eukaryota</taxon>
        <taxon>Metazoa</taxon>
        <taxon>Spiralia</taxon>
        <taxon>Lophotrochozoa</taxon>
        <taxon>Platyhelminthes</taxon>
        <taxon>Trematoda</taxon>
        <taxon>Digenea</taxon>
        <taxon>Plagiorchiida</taxon>
        <taxon>Echinostomata</taxon>
        <taxon>Echinostomatoidea</taxon>
        <taxon>Fasciolidae</taxon>
        <taxon>Fasciola</taxon>
    </lineage>
</organism>
<comment type="caution">
    <text evidence="3">The sequence shown here is derived from an EMBL/GenBank/DDBJ whole genome shotgun (WGS) entry which is preliminary data.</text>
</comment>
<keyword evidence="1" id="KW-0175">Coiled coil</keyword>
<dbReference type="AlphaFoldDB" id="A0A504YBM9"/>
<dbReference type="EMBL" id="SUNJ01012930">
    <property type="protein sequence ID" value="TPP57665.1"/>
    <property type="molecule type" value="Genomic_DNA"/>
</dbReference>
<feature type="coiled-coil region" evidence="1">
    <location>
        <begin position="575"/>
        <end position="633"/>
    </location>
</feature>
<evidence type="ECO:0000256" key="1">
    <source>
        <dbReference type="SAM" id="Coils"/>
    </source>
</evidence>
<protein>
    <recommendedName>
        <fullName evidence="5">Spc7 kinetochore protein domain-containing protein</fullName>
    </recommendedName>
</protein>
<sequence length="977" mass="108248">MGLMHKPRRSSLRLCPEPLKNESMYDQNTRRVSFSRTIFVCGAEMEVSKLPLSCVSDESVEVTALDAGDAGQLSMSMGVEQVGYRHTETLGSRLTEVTRPDESQSLLLDSSTFLSSAEPCPEVSVPCVSKSISHDASMEMSVCSDPTPKRSEQVRSCASQPPQLEVEMDISIDRIELTNEKQHPSFSLPASKSNNSDVNMSWTSKSLISPIPSQGAETSAIDVAIVHVPCATDCLPVKTQPAVISTAPDGPENGKLIEPIARSFAGSDEEADSSKSPTGKKKGSPGMANVALLTPSLPIEGGELIPRSSIRRLLCSLPPLRSDRTALQLGNGKICHTLLGIRERSGRRQQLVNRLDLQVDDRLMSQSLATTPLRQVIPKDWIQATVLQRGDSLSTYDVTRRYEPDYLLPSVSRLQSHVTQISQIPVHDKLDLYVGLNLLSLQQFFDRNATVLVKESTLESSSFAEFEQIIRNSVDDSVTKKELLDRWHATQVSNQCQLNLLTEMYEQRQSEVLLQHLPSYPVVQQLEKMSKIDRLDFVAQAHERFHQCIRLTTQEYHEFKVANSEVIVAEKQSIIDAIHQLENQLDAKLAALESELDVEKNAAKELREVSHQLKDKTSRLKSILDEAAELEIEIRDTLLAEQQLDKTLSEYVVQIVRDTKVRPDVISVAPGATELYVPLTGFAEQTHASQNKDVRHFSAEAISNKFSPADVVCLSYGSHLYAIRTLFGLVWIVVTCRPVYTKNAAPREISEFLFKPEQLIVQSVEVKQPSLDNTPVDCDAVHSLAENVISLCSSREGRAQFCSRLIGMTLGKAVWFVEYTMTPFFLLAGDLRAIFLNGHYVHLECTPPLDATFTTPGQRSLLHRSTLSASVSVDGCENKPGSVFDRGTTEVLIPAGPFTVTVKLCHHDAFTVLLVRIVLPSLEPNGTQVPETSIRVLLGQLSPDELDRVNDLCRVYPGHIHRAIQAVEQLLLASSHT</sequence>
<feature type="region of interest" description="Disordered" evidence="2">
    <location>
        <begin position="140"/>
        <end position="160"/>
    </location>
</feature>
<evidence type="ECO:0008006" key="5">
    <source>
        <dbReference type="Google" id="ProtNLM"/>
    </source>
</evidence>
<feature type="region of interest" description="Disordered" evidence="2">
    <location>
        <begin position="263"/>
        <end position="287"/>
    </location>
</feature>
<proteinExistence type="predicted"/>
<evidence type="ECO:0000256" key="2">
    <source>
        <dbReference type="SAM" id="MobiDB-lite"/>
    </source>
</evidence>
<dbReference type="OrthoDB" id="6246522at2759"/>
<accession>A0A504YBM9</accession>
<reference evidence="3 4" key="1">
    <citation type="submission" date="2019-04" db="EMBL/GenBank/DDBJ databases">
        <title>Annotation for the trematode Fasciola gigantica.</title>
        <authorList>
            <person name="Choi Y.-J."/>
        </authorList>
    </citation>
    <scope>NUCLEOTIDE SEQUENCE [LARGE SCALE GENOMIC DNA]</scope>
    <source>
        <strain evidence="3">Uganda_cow_1</strain>
    </source>
</reference>
<name>A0A504YBM9_FASGI</name>
<gene>
    <name evidence="3" type="ORF">FGIG_02624</name>
</gene>
<evidence type="ECO:0000313" key="4">
    <source>
        <dbReference type="Proteomes" id="UP000316759"/>
    </source>
</evidence>
<keyword evidence="4" id="KW-1185">Reference proteome</keyword>
<evidence type="ECO:0000313" key="3">
    <source>
        <dbReference type="EMBL" id="TPP57665.1"/>
    </source>
</evidence>
<dbReference type="Proteomes" id="UP000316759">
    <property type="component" value="Unassembled WGS sequence"/>
</dbReference>